<dbReference type="Proteomes" id="UP000596427">
    <property type="component" value="Chromosome"/>
</dbReference>
<dbReference type="Pfam" id="PF12680">
    <property type="entry name" value="SnoaL_2"/>
    <property type="match status" value="1"/>
</dbReference>
<keyword evidence="4" id="KW-1185">Reference proteome</keyword>
<organism evidence="3 4">
    <name type="scientific">Xanthobacter dioxanivorans</name>
    <dbReference type="NCBI Taxonomy" id="2528964"/>
    <lineage>
        <taxon>Bacteria</taxon>
        <taxon>Pseudomonadati</taxon>
        <taxon>Pseudomonadota</taxon>
        <taxon>Alphaproteobacteria</taxon>
        <taxon>Hyphomicrobiales</taxon>
        <taxon>Xanthobacteraceae</taxon>
        <taxon>Xanthobacter</taxon>
    </lineage>
</organism>
<feature type="signal peptide" evidence="1">
    <location>
        <begin position="1"/>
        <end position="20"/>
    </location>
</feature>
<dbReference type="InterPro" id="IPR032710">
    <property type="entry name" value="NTF2-like_dom_sf"/>
</dbReference>
<evidence type="ECO:0000313" key="4">
    <source>
        <dbReference type="Proteomes" id="UP000596427"/>
    </source>
</evidence>
<evidence type="ECO:0000313" key="3">
    <source>
        <dbReference type="EMBL" id="QRG06974.1"/>
    </source>
</evidence>
<proteinExistence type="predicted"/>
<evidence type="ECO:0000256" key="1">
    <source>
        <dbReference type="SAM" id="SignalP"/>
    </source>
</evidence>
<sequence length="142" mass="14554">MIRLSAFAAPLVLAAFCATAAVAGPAEDLARLRIDAVAGGDLAAVTSAYGPGATLHWVGGPLDGSYAAPDAIKQVWSKFFTAQGAQKASVATLAEAANPKGATVTADVAFAGKSTVKVRYVLVYRDGKLVDEIWQVNPAATY</sequence>
<gene>
    <name evidence="3" type="ORF">EZH22_00480</name>
</gene>
<evidence type="ECO:0000259" key="2">
    <source>
        <dbReference type="Pfam" id="PF12680"/>
    </source>
</evidence>
<dbReference type="EMBL" id="CP063362">
    <property type="protein sequence ID" value="QRG06974.1"/>
    <property type="molecule type" value="Genomic_DNA"/>
</dbReference>
<keyword evidence="1" id="KW-0732">Signal</keyword>
<name>A0A974PNR7_9HYPH</name>
<dbReference type="KEGG" id="xdi:EZH22_00480"/>
<dbReference type="Gene3D" id="3.10.450.50">
    <property type="match status" value="1"/>
</dbReference>
<dbReference type="SUPFAM" id="SSF54427">
    <property type="entry name" value="NTF2-like"/>
    <property type="match status" value="1"/>
</dbReference>
<protein>
    <submittedName>
        <fullName evidence="3">Nuclear transport factor 2 family protein</fullName>
    </submittedName>
</protein>
<reference evidence="3 4" key="1">
    <citation type="submission" date="2020-10" db="EMBL/GenBank/DDBJ databases">
        <title>Degradation of 1,4-Dioxane by Xanthobacter sp. YN2, via a Novel Group-2 Soluble Di-Iron Monooxygenase.</title>
        <authorList>
            <person name="Ma F."/>
            <person name="Wang Y."/>
            <person name="Yang J."/>
            <person name="Guo H."/>
            <person name="Su D."/>
            <person name="Yu L."/>
        </authorList>
    </citation>
    <scope>NUCLEOTIDE SEQUENCE [LARGE SCALE GENOMIC DNA]</scope>
    <source>
        <strain evidence="3 4">YN2</strain>
    </source>
</reference>
<feature type="chain" id="PRO_5037446304" evidence="1">
    <location>
        <begin position="21"/>
        <end position="142"/>
    </location>
</feature>
<dbReference type="InterPro" id="IPR037401">
    <property type="entry name" value="SnoaL-like"/>
</dbReference>
<feature type="domain" description="SnoaL-like" evidence="2">
    <location>
        <begin position="34"/>
        <end position="130"/>
    </location>
</feature>
<accession>A0A974PNR7</accession>
<dbReference type="AlphaFoldDB" id="A0A974PNR7"/>